<dbReference type="EMBL" id="AYSA01000229">
    <property type="protein sequence ID" value="ESZ94714.1"/>
    <property type="molecule type" value="Genomic_DNA"/>
</dbReference>
<feature type="region of interest" description="Disordered" evidence="1">
    <location>
        <begin position="705"/>
        <end position="803"/>
    </location>
</feature>
<name>W9CJ54_SCLBF</name>
<keyword evidence="3" id="KW-1185">Reference proteome</keyword>
<proteinExistence type="predicted"/>
<dbReference type="AlphaFoldDB" id="W9CJ54"/>
<evidence type="ECO:0000256" key="1">
    <source>
        <dbReference type="SAM" id="MobiDB-lite"/>
    </source>
</evidence>
<evidence type="ECO:0000313" key="2">
    <source>
        <dbReference type="EMBL" id="ESZ94714.1"/>
    </source>
</evidence>
<feature type="compositionally biased region" description="Basic residues" evidence="1">
    <location>
        <begin position="1"/>
        <end position="12"/>
    </location>
</feature>
<sequence length="803" mass="90844">MQQTSPRKRPHPRYAGPTRFAKKYGQPKGGVHSILEDYLPEVKSDLTPVTPAQFLDNQAQRDVAEDLELYQRMRFCGFTAAELESVLALADSYETTSRRMDWGKNLDNVPIHPIWDRKNWQYELPRHFAPYPFGYGNEYWEASHLLLSSVWHAMEPALQLTSSIIANVHTWEWFNSLLKGPWEKVPEMEIPLNLEHDLFRFFSQQDRRDSELKVDTREFFQEVSERTYFGLQGGKCGPRAMPKGYSFSAGITSWWPRRGIPGSQPVPSASLVLIAYDLVEPLLNPTALPEDRSLDTFRLAATILHETAHAMGTQMTRRNKRFRDWAIVEPYFENEPIPELQVNYHRSYLTEKLTDVEVSPQKIRFGSKAAHMGPKIVGMSQIQPDRTAPLIGKVLKHNVPVSTDSPGRFSRSNTKIAHSFELEKRRMIRIISKASENVHPSVKATVWGSGDRQPYISPDDRADPVRMDCPRYDEIRGYLERNKFALAIHTMDFNIPAHLFRSYIVRHGGINLTNGEWKTFLLVANTRNELFLHSGYGVIRVNPAGWMQTRPPQTTTFWRKPIPPEKKLAEIFDLICRLSLPKLDLAEETKNTDMEYLKLESSSHPKMPGGFSFDSAGDVLFEACVYYSEFFVDAPLGQGIVRRADVNAPIPRALTRQKSVHEIMTEKESMRLGPKDILEAPIPQGTDNERVLPPPEPPRPIQGRFGAGWQKPTGTVTGTGVGGQPATTYKPYRGPGVDDSQPSSPVPAAGPADPTTAFEDQFGRLGWGVPSGEGVKPTTTYQSYRPGAQPMPTYKPYQKPEGS</sequence>
<evidence type="ECO:0000313" key="3">
    <source>
        <dbReference type="Proteomes" id="UP000019487"/>
    </source>
</evidence>
<gene>
    <name evidence="2" type="ORF">SBOR_4908</name>
</gene>
<feature type="region of interest" description="Disordered" evidence="1">
    <location>
        <begin position="1"/>
        <end position="28"/>
    </location>
</feature>
<protein>
    <submittedName>
        <fullName evidence="2">Uncharacterized protein</fullName>
    </submittedName>
</protein>
<dbReference type="STRING" id="1432307.W9CJ54"/>
<dbReference type="OrthoDB" id="10254945at2759"/>
<accession>W9CJ54</accession>
<organism evidence="2 3">
    <name type="scientific">Sclerotinia borealis (strain F-4128)</name>
    <dbReference type="NCBI Taxonomy" id="1432307"/>
    <lineage>
        <taxon>Eukaryota</taxon>
        <taxon>Fungi</taxon>
        <taxon>Dikarya</taxon>
        <taxon>Ascomycota</taxon>
        <taxon>Pezizomycotina</taxon>
        <taxon>Leotiomycetes</taxon>
        <taxon>Helotiales</taxon>
        <taxon>Sclerotiniaceae</taxon>
        <taxon>Sclerotinia</taxon>
    </lineage>
</organism>
<comment type="caution">
    <text evidence="2">The sequence shown here is derived from an EMBL/GenBank/DDBJ whole genome shotgun (WGS) entry which is preliminary data.</text>
</comment>
<dbReference type="Proteomes" id="UP000019487">
    <property type="component" value="Unassembled WGS sequence"/>
</dbReference>
<dbReference type="HOGENOM" id="CLU_350607_0_0_1"/>
<reference evidence="2 3" key="1">
    <citation type="journal article" date="2014" name="Genome Announc.">
        <title>Draft genome sequence of Sclerotinia borealis, a psychrophilic plant pathogenic fungus.</title>
        <authorList>
            <person name="Mardanov A.V."/>
            <person name="Beletsky A.V."/>
            <person name="Kadnikov V.V."/>
            <person name="Ignatov A.N."/>
            <person name="Ravin N.V."/>
        </authorList>
    </citation>
    <scope>NUCLEOTIDE SEQUENCE [LARGE SCALE GENOMIC DNA]</scope>
    <source>
        <strain evidence="3">F-4157</strain>
    </source>
</reference>